<gene>
    <name evidence="3" type="ORF">KIV10_12450</name>
</gene>
<protein>
    <recommendedName>
        <fullName evidence="5">SprB repeat-containing protein</fullName>
    </recommendedName>
</protein>
<feature type="chain" id="PRO_5045678525" description="SprB repeat-containing protein" evidence="2">
    <location>
        <begin position="26"/>
        <end position="1522"/>
    </location>
</feature>
<dbReference type="EMBL" id="JAHCTB010000005">
    <property type="protein sequence ID" value="MBT0608992.1"/>
    <property type="molecule type" value="Genomic_DNA"/>
</dbReference>
<evidence type="ECO:0000313" key="3">
    <source>
        <dbReference type="EMBL" id="MBT0608992.1"/>
    </source>
</evidence>
<dbReference type="Gene3D" id="2.60.40.740">
    <property type="match status" value="5"/>
</dbReference>
<feature type="non-terminal residue" evidence="3">
    <location>
        <position position="1522"/>
    </location>
</feature>
<feature type="region of interest" description="Disordered" evidence="1">
    <location>
        <begin position="1498"/>
        <end position="1522"/>
    </location>
</feature>
<dbReference type="CDD" id="cd00146">
    <property type="entry name" value="PKD"/>
    <property type="match status" value="1"/>
</dbReference>
<dbReference type="Proteomes" id="UP001297092">
    <property type="component" value="Unassembled WGS sequence"/>
</dbReference>
<organism evidence="3 4">
    <name type="scientific">Aequorivita echinoideorum</name>
    <dbReference type="NCBI Taxonomy" id="1549647"/>
    <lineage>
        <taxon>Bacteria</taxon>
        <taxon>Pseudomonadati</taxon>
        <taxon>Bacteroidota</taxon>
        <taxon>Flavobacteriia</taxon>
        <taxon>Flavobacteriales</taxon>
        <taxon>Flavobacteriaceae</taxon>
        <taxon>Aequorivita</taxon>
    </lineage>
</organism>
<proteinExistence type="predicted"/>
<dbReference type="Gene3D" id="2.60.40.1170">
    <property type="entry name" value="Mu homology domain, subdomain B"/>
    <property type="match status" value="1"/>
</dbReference>
<accession>A0ABS5S711</accession>
<evidence type="ECO:0008006" key="5">
    <source>
        <dbReference type="Google" id="ProtNLM"/>
    </source>
</evidence>
<dbReference type="InterPro" id="IPR025667">
    <property type="entry name" value="SprB_repeat"/>
</dbReference>
<keyword evidence="4" id="KW-1185">Reference proteome</keyword>
<feature type="region of interest" description="Disordered" evidence="1">
    <location>
        <begin position="1176"/>
        <end position="1198"/>
    </location>
</feature>
<evidence type="ECO:0000313" key="4">
    <source>
        <dbReference type="Proteomes" id="UP001297092"/>
    </source>
</evidence>
<keyword evidence="2" id="KW-0732">Signal</keyword>
<feature type="compositionally biased region" description="Low complexity" evidence="1">
    <location>
        <begin position="1183"/>
        <end position="1198"/>
    </location>
</feature>
<reference evidence="3 4" key="1">
    <citation type="submission" date="2021-05" db="EMBL/GenBank/DDBJ databases">
        <title>Aequorivita echinoideorum JCM 30378 genome.</title>
        <authorList>
            <person name="Zhang H."/>
            <person name="Li C."/>
        </authorList>
    </citation>
    <scope>NUCLEOTIDE SEQUENCE [LARGE SCALE GENOMIC DNA]</scope>
    <source>
        <strain evidence="3 4">JCM30378</strain>
    </source>
</reference>
<sequence length="1522" mass="159679">MKIKTTLGCLLTFAFSALITVNAQIKDPFTPRYSETVRGNFTTIANNMLSRTATSNYNGEASNHDFDDNVYVDIDNDNSTFNSSNATFAIPGGVTDPSCLVIKKAYLYWAAADKEKDNGDDNQPNWNYNNVKLRLPGQNSYATYTADEVFYRGRNEHFSNDPYICIKDITSQVLGLNNPFGVYQVANVEAKRGELFGHDGANVGTSGGWQIVFVYEEDSMFPRNITIFDGYAHVTSSTNNFNIDFNGFQTVPNGPVNADVVFGALEGDRDLSGDMLQIRNTQNNYVNLSTPQRSADNFFNSKITRYGQNVTDRTPASQNTLGFDAGIFVLDNTNNSILANGQNSARIRLTSNQETYGLYLVGFSVEVYRPELSPMLLTTSLAPGNTINAGSEFDVSFNVKNYGNDNAKNTTISYQLPSSVDYVSANSLPSGVSVNYNSTTRTVTFTIANNKVRVGDPQFTINFKLKVNRNCSNLNTDFQVQTVANYIGNFNPNPFSTVSSTDVNACGYGDLLPTTIHINGASQIQLSHTKVDVGCNGASTGSIDLSVTGGTPPYTYLWSNGATTQDLNNIPAGQYTVVVKDANNCEKTQTITINQPAALLVNVTKQNANGSGNCANGQATATVSGGTGPFTYLWSASANNQTTATATNLPTGTHTVKVTDSKGCMVEKTITIFCDISGWNFTCGQDKVVDEYGYNANCNVTTNVAIPNASNVYQYVVEIVYKGNNPGSTIQFTDSSGNTRTLERSVPVGTSSDIWVYRGLFIGNTNSVNYANNQHACSLQSVLVYAFRNMPSASSSSGQFTSLSGVNNVVNFTLNVPSFTAPRDLIIETPISELTTDGRYLLVKATAGSVTNQTIIYGPDASLPGGTCCLAIPTLTLNNVPGNVTQVTITVDTRNNQNGQSVNGQSWAIAGGVNVDADCFEELDITLQGKTDILCYGGNTGSITVAGSGGVPPLQYSLNGGTPQASPTFNNLTAGAYTIVVSDSIGNNDTLNVTLNQPANPLSVVITKVNATTAQGCNNGSATATPGGGTAPYTYAWSASAGNQTTATAINLPSGTHTVTITDANGCILEQGVVIDCVNTCDAIITVDNITNVLCTNNNTGSATVSASSVANPNATFTFTWNTNPVQVFGGVTSSTISNLTAGVYTVSVTIDGTVCQPVEQSITITQPANVLTVTTTSTDENGPNTGDGTATATASGGTPPYSYVWSPGGQTTPTITGLGAGNYTVTVTDANGCIATSTTTVNPGTCLNLSVTASATPTTCNGDSDGTATANVTGGSGSISYLWSPGGQTTQTISNLAAGTYTVTVSDSVTQCTSESTVTVNQPDILTAGIAITNVDCFGNNTGSLDLTVSGGTAPYSFVWSPNGETTEDLFNLVAGNYSVVITDVNGCTITKSATVNQPTEALSLEIVAQTNILCNGKGSVTVEAGGGTAPYLYNLDGGTPQASGQFNDLDTGTYTINVIDANGCSTSIEITLLKNCIIAIDDINDTFVDLPVSGDVGTNDQNPDGPAGTEVFTLVSGPSN</sequence>
<dbReference type="Pfam" id="PF13573">
    <property type="entry name" value="SprB"/>
    <property type="match status" value="8"/>
</dbReference>
<feature type="signal peptide" evidence="2">
    <location>
        <begin position="1"/>
        <end position="25"/>
    </location>
</feature>
<evidence type="ECO:0000256" key="2">
    <source>
        <dbReference type="SAM" id="SignalP"/>
    </source>
</evidence>
<evidence type="ECO:0000256" key="1">
    <source>
        <dbReference type="SAM" id="MobiDB-lite"/>
    </source>
</evidence>
<name>A0ABS5S711_9FLAO</name>
<comment type="caution">
    <text evidence="3">The sequence shown here is derived from an EMBL/GenBank/DDBJ whole genome shotgun (WGS) entry which is preliminary data.</text>
</comment>